<name>A0ABV1CGD8_9FIRM</name>
<dbReference type="EMBL" id="JBBMFO010000074">
    <property type="protein sequence ID" value="MEQ2401880.1"/>
    <property type="molecule type" value="Genomic_DNA"/>
</dbReference>
<sequence length="334" mass="36258">VVIANFKATGTPTPQDPPVVGPVDPSVNPNPDENKNWTVTFAADPAKGTIAAENTFYVLKDSGKTLADLASKAPEVTAKTGFKATGWNPVLDANTPINGNLTVNATFERTGTNPPTPPTPTPNPSLGDKIDDTNKKPVYPIDQDQGTGVIVKETDNKDVIGRDEDGKNIPAVINPNTGEIIVNPGNNVDGPIVVTVVDTKTGEQKDIVIDVIGHSYGRNDNRDYDHNNWWYTPFIPSYSSSSSNTSVNTNVTKKVSRLEVRLVIGSKELRKSIDGIEEITMMDIAPFIEGDRTMLPIRFVAEALGFNVQWDNENRTVILIDKENVVKIPVDTNQ</sequence>
<evidence type="ECO:0000313" key="4">
    <source>
        <dbReference type="Proteomes" id="UP001447979"/>
    </source>
</evidence>
<dbReference type="Pfam" id="PF07833">
    <property type="entry name" value="Cu_amine_oxidN1"/>
    <property type="match status" value="1"/>
</dbReference>
<feature type="region of interest" description="Disordered" evidence="1">
    <location>
        <begin position="1"/>
        <end position="35"/>
    </location>
</feature>
<dbReference type="InterPro" id="IPR036582">
    <property type="entry name" value="Mao_N_sf"/>
</dbReference>
<dbReference type="SUPFAM" id="SSF55383">
    <property type="entry name" value="Copper amine oxidase, domain N"/>
    <property type="match status" value="1"/>
</dbReference>
<feature type="non-terminal residue" evidence="3">
    <location>
        <position position="1"/>
    </location>
</feature>
<proteinExistence type="predicted"/>
<feature type="domain" description="Copper amine oxidase-like N-terminal" evidence="2">
    <location>
        <begin position="281"/>
        <end position="333"/>
    </location>
</feature>
<dbReference type="Proteomes" id="UP001447979">
    <property type="component" value="Unassembled WGS sequence"/>
</dbReference>
<evidence type="ECO:0000313" key="3">
    <source>
        <dbReference type="EMBL" id="MEQ2401880.1"/>
    </source>
</evidence>
<reference evidence="3 4" key="1">
    <citation type="submission" date="2024-03" db="EMBL/GenBank/DDBJ databases">
        <title>Human intestinal bacterial collection.</title>
        <authorList>
            <person name="Pauvert C."/>
            <person name="Hitch T.C.A."/>
            <person name="Clavel T."/>
        </authorList>
    </citation>
    <scope>NUCLEOTIDE SEQUENCE [LARGE SCALE GENOMIC DNA]</scope>
    <source>
        <strain evidence="3 4">CLA-SR-H025</strain>
    </source>
</reference>
<dbReference type="InterPro" id="IPR012854">
    <property type="entry name" value="Cu_amine_oxidase-like_N"/>
</dbReference>
<evidence type="ECO:0000256" key="1">
    <source>
        <dbReference type="SAM" id="MobiDB-lite"/>
    </source>
</evidence>
<comment type="caution">
    <text evidence="3">The sequence shown here is derived from an EMBL/GenBank/DDBJ whole genome shotgun (WGS) entry which is preliminary data.</text>
</comment>
<feature type="region of interest" description="Disordered" evidence="1">
    <location>
        <begin position="108"/>
        <end position="128"/>
    </location>
</feature>
<feature type="compositionally biased region" description="Low complexity" evidence="1">
    <location>
        <begin position="21"/>
        <end position="31"/>
    </location>
</feature>
<organism evidence="3 4">
    <name type="scientific">Peptoniphilus hominis</name>
    <name type="common">ex Hitch et al. 2025</name>
    <dbReference type="NCBI Taxonomy" id="3133174"/>
    <lineage>
        <taxon>Bacteria</taxon>
        <taxon>Bacillati</taxon>
        <taxon>Bacillota</taxon>
        <taxon>Tissierellia</taxon>
        <taxon>Tissierellales</taxon>
        <taxon>Peptoniphilaceae</taxon>
        <taxon>Peptoniphilus</taxon>
    </lineage>
</organism>
<dbReference type="Gene3D" id="3.30.457.10">
    <property type="entry name" value="Copper amine oxidase-like, N-terminal domain"/>
    <property type="match status" value="2"/>
</dbReference>
<dbReference type="RefSeq" id="WP_349171682.1">
    <property type="nucleotide sequence ID" value="NZ_JBBMFO010000074.1"/>
</dbReference>
<keyword evidence="4" id="KW-1185">Reference proteome</keyword>
<gene>
    <name evidence="3" type="ORF">WMO19_09835</name>
</gene>
<accession>A0ABV1CGD8</accession>
<protein>
    <submittedName>
        <fullName evidence="3">Copper amine oxidase N-terminal domain-containing protein</fullName>
    </submittedName>
</protein>
<evidence type="ECO:0000259" key="2">
    <source>
        <dbReference type="Pfam" id="PF07833"/>
    </source>
</evidence>
<feature type="non-terminal residue" evidence="3">
    <location>
        <position position="334"/>
    </location>
</feature>
<feature type="compositionally biased region" description="Pro residues" evidence="1">
    <location>
        <begin position="114"/>
        <end position="123"/>
    </location>
</feature>